<organism evidence="1 2">
    <name type="scientific">Vibrio splendidus</name>
    <dbReference type="NCBI Taxonomy" id="29497"/>
    <lineage>
        <taxon>Bacteria</taxon>
        <taxon>Pseudomonadati</taxon>
        <taxon>Pseudomonadota</taxon>
        <taxon>Gammaproteobacteria</taxon>
        <taxon>Vibrionales</taxon>
        <taxon>Vibrionaceae</taxon>
        <taxon>Vibrio</taxon>
    </lineage>
</organism>
<dbReference type="SUPFAM" id="SSF54523">
    <property type="entry name" value="Pili subunits"/>
    <property type="match status" value="1"/>
</dbReference>
<reference evidence="1 2" key="1">
    <citation type="submission" date="2019-09" db="EMBL/GenBank/DDBJ databases">
        <title>Draft genome sequencing and comparative genomics of hatchery-associated Vibrios.</title>
        <authorList>
            <person name="Kehlet-Delgado H."/>
            <person name="Mueller R.S."/>
        </authorList>
    </citation>
    <scope>NUCLEOTIDE SEQUENCE [LARGE SCALE GENOMIC DNA]</scope>
    <source>
        <strain evidence="1 2">99-70-13A3</strain>
    </source>
</reference>
<accession>A0A7Y4D674</accession>
<name>A0A7Y4D674_VIBSP</name>
<dbReference type="RefSeq" id="WP_146453719.1">
    <property type="nucleotide sequence ID" value="NZ_CAWOYR010000181.1"/>
</dbReference>
<dbReference type="InterPro" id="IPR012902">
    <property type="entry name" value="N_methyl_site"/>
</dbReference>
<dbReference type="InterPro" id="IPR045584">
    <property type="entry name" value="Pilin-like"/>
</dbReference>
<dbReference type="EMBL" id="VTXL01000006">
    <property type="protein sequence ID" value="NOJ12838.1"/>
    <property type="molecule type" value="Genomic_DNA"/>
</dbReference>
<dbReference type="AlphaFoldDB" id="A0A7Y4D674"/>
<proteinExistence type="predicted"/>
<evidence type="ECO:0000313" key="1">
    <source>
        <dbReference type="EMBL" id="NOJ12838.1"/>
    </source>
</evidence>
<dbReference type="Pfam" id="PF07963">
    <property type="entry name" value="N_methyl"/>
    <property type="match status" value="1"/>
</dbReference>
<protein>
    <submittedName>
        <fullName evidence="1">Type II secretion system protein</fullName>
    </submittedName>
</protein>
<comment type="caution">
    <text evidence="1">The sequence shown here is derived from an EMBL/GenBank/DDBJ whole genome shotgun (WGS) entry which is preliminary data.</text>
</comment>
<sequence>MKKNGFTLMELIIVIVILGVLAVTAAPRFLNIQESAREAVLEGVAGAMEGVITQVTSKAIIVGLNPDAANPGDQSNYVIDFGIGSVEVDWGTLCPESQGESGDKPLKMLDFLTLSEDESLTSDFGNRHTVVGYDYDFSRAELDSTNITDADLEQRQGCFVLYDSFGRTNGSQCPDEGCECTVRIVNNNC</sequence>
<dbReference type="Gene3D" id="3.30.700.10">
    <property type="entry name" value="Glycoprotein, Type 4 Pilin"/>
    <property type="match status" value="1"/>
</dbReference>
<evidence type="ECO:0000313" key="2">
    <source>
        <dbReference type="Proteomes" id="UP000519158"/>
    </source>
</evidence>
<dbReference type="Proteomes" id="UP000519158">
    <property type="component" value="Unassembled WGS sequence"/>
</dbReference>
<gene>
    <name evidence="1" type="ORF">F0234_08710</name>
</gene>
<dbReference type="NCBIfam" id="TIGR02532">
    <property type="entry name" value="IV_pilin_GFxxxE"/>
    <property type="match status" value="1"/>
</dbReference>